<dbReference type="AlphaFoldDB" id="A0ABC8TH10"/>
<dbReference type="PANTHER" id="PTHR31650:SF38">
    <property type="entry name" value="O-ACYLTRANSFERASE WSD1-LIKE"/>
    <property type="match status" value="1"/>
</dbReference>
<feature type="region of interest" description="Disordered" evidence="11">
    <location>
        <begin position="631"/>
        <end position="652"/>
    </location>
</feature>
<evidence type="ECO:0000259" key="13">
    <source>
        <dbReference type="Pfam" id="PF03007"/>
    </source>
</evidence>
<comment type="subcellular location">
    <subcellularLocation>
        <location evidence="1">Cell membrane</location>
        <topology evidence="1">Single-pass membrane protein</topology>
    </subcellularLocation>
    <subcellularLocation>
        <location evidence="2">Endoplasmic reticulum membrane</location>
    </subcellularLocation>
</comment>
<keyword evidence="12" id="KW-0812">Transmembrane</keyword>
<evidence type="ECO:0000256" key="4">
    <source>
        <dbReference type="ARBA" id="ARBA00005189"/>
    </source>
</evidence>
<evidence type="ECO:0000256" key="12">
    <source>
        <dbReference type="SAM" id="Phobius"/>
    </source>
</evidence>
<keyword evidence="6" id="KW-0256">Endoplasmic reticulum</keyword>
<evidence type="ECO:0000256" key="6">
    <source>
        <dbReference type="ARBA" id="ARBA00022824"/>
    </source>
</evidence>
<evidence type="ECO:0000313" key="15">
    <source>
        <dbReference type="EMBL" id="CAK9168727.1"/>
    </source>
</evidence>
<feature type="region of interest" description="Disordered" evidence="11">
    <location>
        <begin position="542"/>
        <end position="564"/>
    </location>
</feature>
<evidence type="ECO:0000256" key="10">
    <source>
        <dbReference type="ARBA" id="ARBA00048109"/>
    </source>
</evidence>
<feature type="domain" description="O-acyltransferase WSD1 C-terminal" evidence="14">
    <location>
        <begin position="342"/>
        <end position="484"/>
    </location>
</feature>
<evidence type="ECO:0000313" key="16">
    <source>
        <dbReference type="Proteomes" id="UP001642360"/>
    </source>
</evidence>
<dbReference type="Proteomes" id="UP001642360">
    <property type="component" value="Unassembled WGS sequence"/>
</dbReference>
<comment type="similarity">
    <text evidence="8">In the N-terminal section; belongs to the long-chain O-acyltransferase family.</text>
</comment>
<comment type="caution">
    <text evidence="15">The sequence shown here is derived from an EMBL/GenBank/DDBJ whole genome shotgun (WGS) entry which is preliminary data.</text>
</comment>
<evidence type="ECO:0000259" key="14">
    <source>
        <dbReference type="Pfam" id="PF06974"/>
    </source>
</evidence>
<dbReference type="SUPFAM" id="SSF52777">
    <property type="entry name" value="CoA-dependent acyltransferases"/>
    <property type="match status" value="1"/>
</dbReference>
<dbReference type="GO" id="GO:0004144">
    <property type="term" value="F:diacylglycerol O-acyltransferase activity"/>
    <property type="evidence" value="ECO:0007669"/>
    <property type="project" value="UniProtKB-EC"/>
</dbReference>
<evidence type="ECO:0000256" key="11">
    <source>
        <dbReference type="SAM" id="MobiDB-lite"/>
    </source>
</evidence>
<accession>A0ABC8TH10</accession>
<feature type="transmembrane region" description="Helical" evidence="12">
    <location>
        <begin position="204"/>
        <end position="231"/>
    </location>
</feature>
<dbReference type="Pfam" id="PF06974">
    <property type="entry name" value="WS_DGAT_C"/>
    <property type="match status" value="1"/>
</dbReference>
<dbReference type="GO" id="GO:0005789">
    <property type="term" value="C:endoplasmic reticulum membrane"/>
    <property type="evidence" value="ECO:0007669"/>
    <property type="project" value="UniProtKB-SubCell"/>
</dbReference>
<organism evidence="15 16">
    <name type="scientific">Ilex paraguariensis</name>
    <name type="common">yerba mate</name>
    <dbReference type="NCBI Taxonomy" id="185542"/>
    <lineage>
        <taxon>Eukaryota</taxon>
        <taxon>Viridiplantae</taxon>
        <taxon>Streptophyta</taxon>
        <taxon>Embryophyta</taxon>
        <taxon>Tracheophyta</taxon>
        <taxon>Spermatophyta</taxon>
        <taxon>Magnoliopsida</taxon>
        <taxon>eudicotyledons</taxon>
        <taxon>Gunneridae</taxon>
        <taxon>Pentapetalae</taxon>
        <taxon>asterids</taxon>
        <taxon>campanulids</taxon>
        <taxon>Aquifoliales</taxon>
        <taxon>Aquifoliaceae</taxon>
        <taxon>Ilex</taxon>
    </lineage>
</organism>
<keyword evidence="12" id="KW-0472">Membrane</keyword>
<dbReference type="EMBL" id="CAUOFW020005147">
    <property type="protein sequence ID" value="CAK9168727.1"/>
    <property type="molecule type" value="Genomic_DNA"/>
</dbReference>
<dbReference type="InterPro" id="IPR004255">
    <property type="entry name" value="O-acyltransferase_WSD1_N"/>
</dbReference>
<keyword evidence="16" id="KW-1185">Reference proteome</keyword>
<comment type="pathway">
    <text evidence="4">Lipid metabolism.</text>
</comment>
<comment type="catalytic activity">
    <reaction evidence="9">
        <text>a long chain fatty alcohol + a fatty acyl-CoA = a long-chain alcohol wax ester + CoA</text>
        <dbReference type="Rhea" id="RHEA:38443"/>
        <dbReference type="ChEBI" id="CHEBI:17135"/>
        <dbReference type="ChEBI" id="CHEBI:57287"/>
        <dbReference type="ChEBI" id="CHEBI:77636"/>
        <dbReference type="ChEBI" id="CHEBI:235323"/>
        <dbReference type="EC" id="2.3.1.75"/>
    </reaction>
</comment>
<protein>
    <recommendedName>
        <fullName evidence="17">Diacylglycerol O-acyltransferase</fullName>
    </recommendedName>
</protein>
<name>A0ABC8TH10_9AQUA</name>
<evidence type="ECO:0000256" key="9">
    <source>
        <dbReference type="ARBA" id="ARBA00047604"/>
    </source>
</evidence>
<comment type="catalytic activity">
    <reaction evidence="10">
        <text>an acyl-CoA + a 1,2-diacyl-sn-glycerol = a triacyl-sn-glycerol + CoA</text>
        <dbReference type="Rhea" id="RHEA:10868"/>
        <dbReference type="ChEBI" id="CHEBI:17815"/>
        <dbReference type="ChEBI" id="CHEBI:57287"/>
        <dbReference type="ChEBI" id="CHEBI:58342"/>
        <dbReference type="ChEBI" id="CHEBI:64615"/>
        <dbReference type="EC" id="2.3.1.20"/>
    </reaction>
</comment>
<evidence type="ECO:0000256" key="1">
    <source>
        <dbReference type="ARBA" id="ARBA00004162"/>
    </source>
</evidence>
<evidence type="ECO:0000256" key="3">
    <source>
        <dbReference type="ARBA" id="ARBA00004771"/>
    </source>
</evidence>
<evidence type="ECO:0000256" key="2">
    <source>
        <dbReference type="ARBA" id="ARBA00004586"/>
    </source>
</evidence>
<evidence type="ECO:0000256" key="7">
    <source>
        <dbReference type="ARBA" id="ARBA00023315"/>
    </source>
</evidence>
<feature type="domain" description="O-acyltransferase WSD1-like N-terminal" evidence="13">
    <location>
        <begin position="62"/>
        <end position="276"/>
    </location>
</feature>
<keyword evidence="5" id="KW-0808">Transferase</keyword>
<evidence type="ECO:0000256" key="5">
    <source>
        <dbReference type="ARBA" id="ARBA00022679"/>
    </source>
</evidence>
<keyword evidence="7" id="KW-0012">Acyltransferase</keyword>
<reference evidence="15 16" key="1">
    <citation type="submission" date="2024-02" db="EMBL/GenBank/DDBJ databases">
        <authorList>
            <person name="Vignale AGUSTIN F."/>
            <person name="Sosa J E."/>
            <person name="Modenutti C."/>
        </authorList>
    </citation>
    <scope>NUCLEOTIDE SEQUENCE [LARGE SCALE GENOMIC DNA]</scope>
</reference>
<dbReference type="PANTHER" id="PTHR31650">
    <property type="entry name" value="O-ACYLTRANSFERASE (WSD1-LIKE) FAMILY PROTEIN"/>
    <property type="match status" value="1"/>
</dbReference>
<dbReference type="Pfam" id="PF03007">
    <property type="entry name" value="WS_DGAT_cat"/>
    <property type="match status" value="1"/>
</dbReference>
<keyword evidence="12" id="KW-1133">Transmembrane helix</keyword>
<dbReference type="InterPro" id="IPR045034">
    <property type="entry name" value="O-acyltransferase_WSD1-like"/>
</dbReference>
<sequence length="776" mass="85730">MDVIPGFEDLKRIRIAKPDGQCTIANGEEEEEPVSPMARLFHEPGCNIYIITKIGLKTQILDIHAFKANLGLTLAKHPRFSSLQVVSKESGGEIKWVQTEVDMDNHLIVPHIDYPDEKFVEDYICNLSKSTIDKSKPMWDFHILNVKTSDAEAVGVLRVHHSLGDGASLMSLFLACTRKTSDPEAFPSCTIVTKKSNLSKSWGLGFVLMMMMMVWNTIVDVVMFVLTALFLKDTKTPLKGPPGVENNPRRIVHRTVSLDDVKLVKRAMNITINDVVLGVTEAGISKYLNRRYGEGKNQGEAVKKNNLPKNIRLRATFFMNLRPSAGIYDLVNMMEKGTKARWGNKIGYVILPFTIAFREDPLEYVREANAIMSQKKTSLEAIYSHWIVKLILKLFGIKAAGKLSHKVFSNTTLWFSNVPGPQEEVAFFGHPVAYIAPTCYGQPNALMIHVVSYVDKLTFVLSADEETIPDPHQLCDDLEDSLKLVMAAVIAKQTHKVSNSISDLLMGSKYLVRQSSSAQAPPSEVEADQSNPVVGMEPEASIHSKEGNARTNQSGGAKVDKSISLTVPTEVANEPQDRRSEQSCCWFWPGATMDTSPSPNHVRSSLNALISDVLYISTSLAPKSQGSKYLVRQSSSAQAPPSEVEADQSNPVVGMEPEASIHSKEGNARTNQSGGAKVDKSISLTVPTEVANEPQGNGIWKPKQSAQNVTNDINEKGKAIMTVVELATKEYSNDPKCSYDDQDQAQSDLAEQTIQEDIQKLREVNLLWNSMPSQKT</sequence>
<proteinExistence type="inferred from homology"/>
<dbReference type="GO" id="GO:0005886">
    <property type="term" value="C:plasma membrane"/>
    <property type="evidence" value="ECO:0007669"/>
    <property type="project" value="UniProtKB-SubCell"/>
</dbReference>
<evidence type="ECO:0008006" key="17">
    <source>
        <dbReference type="Google" id="ProtNLM"/>
    </source>
</evidence>
<gene>
    <name evidence="15" type="ORF">ILEXP_LOCUS38137</name>
</gene>
<dbReference type="GO" id="GO:0047196">
    <property type="term" value="F:long-chain-alcohol O-fatty-acyltransferase activity"/>
    <property type="evidence" value="ECO:0007669"/>
    <property type="project" value="UniProtKB-EC"/>
</dbReference>
<evidence type="ECO:0000256" key="8">
    <source>
        <dbReference type="ARBA" id="ARBA00024360"/>
    </source>
</evidence>
<dbReference type="InterPro" id="IPR009721">
    <property type="entry name" value="O-acyltransferase_WSD1_C"/>
</dbReference>
<comment type="pathway">
    <text evidence="3">Glycerolipid metabolism; triacylglycerol biosynthesis.</text>
</comment>